<evidence type="ECO:0000313" key="3">
    <source>
        <dbReference type="EMBL" id="TLP59823.1"/>
    </source>
</evidence>
<feature type="region of interest" description="Disordered" evidence="1">
    <location>
        <begin position="24"/>
        <end position="55"/>
    </location>
</feature>
<gene>
    <name evidence="3" type="ORF">FED44_16280</name>
</gene>
<feature type="signal peptide" evidence="2">
    <location>
        <begin position="1"/>
        <end position="26"/>
    </location>
</feature>
<dbReference type="OrthoDB" id="3447380at2"/>
<feature type="compositionally biased region" description="Low complexity" evidence="1">
    <location>
        <begin position="24"/>
        <end position="33"/>
    </location>
</feature>
<evidence type="ECO:0000256" key="1">
    <source>
        <dbReference type="SAM" id="MobiDB-lite"/>
    </source>
</evidence>
<keyword evidence="4" id="KW-1185">Reference proteome</keyword>
<dbReference type="AlphaFoldDB" id="A0A5R8Z293"/>
<name>A0A5R8Z293_9ACTN</name>
<reference evidence="3" key="1">
    <citation type="submission" date="2019-05" db="EMBL/GenBank/DDBJ databases">
        <title>Isolation, diversity and antifungal activity of Actinobacteria from wheat.</title>
        <authorList>
            <person name="Yu B."/>
        </authorList>
    </citation>
    <scope>NUCLEOTIDE SEQUENCE [LARGE SCALE GENOMIC DNA]</scope>
    <source>
        <strain evidence="3">NEAU-HEGS1-5</strain>
    </source>
</reference>
<accession>A0A5R8Z293</accession>
<keyword evidence="2" id="KW-0732">Signal</keyword>
<feature type="compositionally biased region" description="Pro residues" evidence="1">
    <location>
        <begin position="34"/>
        <end position="48"/>
    </location>
</feature>
<organism evidence="3 4">
    <name type="scientific">Microbispora triticiradicis</name>
    <dbReference type="NCBI Taxonomy" id="2200763"/>
    <lineage>
        <taxon>Bacteria</taxon>
        <taxon>Bacillati</taxon>
        <taxon>Actinomycetota</taxon>
        <taxon>Actinomycetes</taxon>
        <taxon>Streptosporangiales</taxon>
        <taxon>Streptosporangiaceae</taxon>
        <taxon>Microbispora</taxon>
    </lineage>
</organism>
<feature type="chain" id="PRO_5024367151" evidence="2">
    <location>
        <begin position="27"/>
        <end position="318"/>
    </location>
</feature>
<proteinExistence type="predicted"/>
<evidence type="ECO:0000256" key="2">
    <source>
        <dbReference type="SAM" id="SignalP"/>
    </source>
</evidence>
<comment type="caution">
    <text evidence="3">The sequence shown here is derived from an EMBL/GenBank/DDBJ whole genome shotgun (WGS) entry which is preliminary data.</text>
</comment>
<dbReference type="Proteomes" id="UP000309033">
    <property type="component" value="Unassembled WGS sequence"/>
</dbReference>
<dbReference type="EMBL" id="VANP01000005">
    <property type="protein sequence ID" value="TLP59823.1"/>
    <property type="molecule type" value="Genomic_DNA"/>
</dbReference>
<sequence length="318" mass="35059">MVKRAATALAVIAMGATALATAPAHADPVTSTPTPTPSATPTPTPTPTPTADGRRPYVPEARILWFGVNPDVVVVGGRGSATVSASVRTKDVRKVTFTLSGSRGHGGGHGGHDGPWWGKRKSGGPHDGPSFDTFSQSWSFDRHDREGVYRVRIEAEGLDGRTLTAERSFRVKRKEWHAPRPSGPKATRIVGFDATPEPVRKGRALTLKGELQVAQCYSDWYFGWNGYTGHRGGHDDCYDSRDYWHDWHWLGSQEVGVYFLPAGSRKWRYVDTIRTDGDGDFATRVRAYQSGTWGVRFDGTRRLKGSEATDYVKVIRHH</sequence>
<evidence type="ECO:0000313" key="4">
    <source>
        <dbReference type="Proteomes" id="UP000309033"/>
    </source>
</evidence>
<protein>
    <submittedName>
        <fullName evidence="3">Uncharacterized protein</fullName>
    </submittedName>
</protein>